<reference evidence="3" key="2">
    <citation type="submission" date="2025-08" db="UniProtKB">
        <authorList>
            <consortium name="RefSeq"/>
        </authorList>
    </citation>
    <scope>IDENTIFICATION</scope>
    <source>
        <tissue evidence="3">Young leaves</tissue>
    </source>
</reference>
<accession>A0A8B8L534</accession>
<dbReference type="PANTHER" id="PTHR31286">
    <property type="entry name" value="GLYCINE-RICH CELL WALL STRUCTURAL PROTEIN 1.8-LIKE"/>
    <property type="match status" value="1"/>
</dbReference>
<dbReference type="PANTHER" id="PTHR31286:SF171">
    <property type="entry name" value="CCHC-TYPE DOMAIN-CONTAINING PROTEIN"/>
    <property type="match status" value="1"/>
</dbReference>
<gene>
    <name evidence="3" type="primary">LOC113862417</name>
</gene>
<name>A0A8B8L534_ABRPR</name>
<dbReference type="InterPro" id="IPR025558">
    <property type="entry name" value="DUF4283"/>
</dbReference>
<dbReference type="RefSeq" id="XP_027351305.1">
    <property type="nucleotide sequence ID" value="XM_027495504.1"/>
</dbReference>
<sequence>MEIPLKPPDTNSFKPRWSFKKKVADAPSKHKPTRDLLKEGVMSLELEGGDRLLPKFHITPKTFEDLSQPWRKCLVFKLLGRNIGFLMMKEKLRNIWKPQEGFELMDISHGYYMVQFDEDADKEQVLQGGLWMIFDYYLIVRPWTPKFVASEARVDSTLAWVRFSSLGLMFYDQSVLLTIASALGKPIKVDVNTLNMTHGRFARVCVEIDLDKPVMGKFCLNDV</sequence>
<dbReference type="InterPro" id="IPR040256">
    <property type="entry name" value="At4g02000-like"/>
</dbReference>
<evidence type="ECO:0000259" key="1">
    <source>
        <dbReference type="Pfam" id="PF14111"/>
    </source>
</evidence>
<dbReference type="Proteomes" id="UP000694853">
    <property type="component" value="Unplaced"/>
</dbReference>
<dbReference type="AlphaFoldDB" id="A0A8B8L534"/>
<dbReference type="Pfam" id="PF14111">
    <property type="entry name" value="DUF4283"/>
    <property type="match status" value="1"/>
</dbReference>
<organism evidence="2 3">
    <name type="scientific">Abrus precatorius</name>
    <name type="common">Indian licorice</name>
    <name type="synonym">Glycine abrus</name>
    <dbReference type="NCBI Taxonomy" id="3816"/>
    <lineage>
        <taxon>Eukaryota</taxon>
        <taxon>Viridiplantae</taxon>
        <taxon>Streptophyta</taxon>
        <taxon>Embryophyta</taxon>
        <taxon>Tracheophyta</taxon>
        <taxon>Spermatophyta</taxon>
        <taxon>Magnoliopsida</taxon>
        <taxon>eudicotyledons</taxon>
        <taxon>Gunneridae</taxon>
        <taxon>Pentapetalae</taxon>
        <taxon>rosids</taxon>
        <taxon>fabids</taxon>
        <taxon>Fabales</taxon>
        <taxon>Fabaceae</taxon>
        <taxon>Papilionoideae</taxon>
        <taxon>50 kb inversion clade</taxon>
        <taxon>NPAAA clade</taxon>
        <taxon>indigoferoid/millettioid clade</taxon>
        <taxon>Abreae</taxon>
        <taxon>Abrus</taxon>
    </lineage>
</organism>
<dbReference type="GeneID" id="113862417"/>
<dbReference type="OrthoDB" id="1435853at2759"/>
<evidence type="ECO:0000313" key="3">
    <source>
        <dbReference type="RefSeq" id="XP_027351305.1"/>
    </source>
</evidence>
<dbReference type="KEGG" id="aprc:113862417"/>
<keyword evidence="2" id="KW-1185">Reference proteome</keyword>
<proteinExistence type="predicted"/>
<protein>
    <submittedName>
        <fullName evidence="3">Uncharacterized protein LOC113862417</fullName>
    </submittedName>
</protein>
<reference evidence="2" key="1">
    <citation type="journal article" date="2019" name="Toxins">
        <title>Detection of Abrin-Like and Prepropulchellin-Like Toxin Genes and Transcripts Using Whole Genome Sequencing and Full-Length Transcript Sequencing of Abrus precatorius.</title>
        <authorList>
            <person name="Hovde B.T."/>
            <person name="Daligault H.E."/>
            <person name="Hanschen E.R."/>
            <person name="Kunde Y.A."/>
            <person name="Johnson M.B."/>
            <person name="Starkenburg S.R."/>
            <person name="Johnson S.L."/>
        </authorList>
    </citation>
    <scope>NUCLEOTIDE SEQUENCE [LARGE SCALE GENOMIC DNA]</scope>
</reference>
<feature type="domain" description="DUF4283" evidence="1">
    <location>
        <begin position="69"/>
        <end position="150"/>
    </location>
</feature>
<evidence type="ECO:0000313" key="2">
    <source>
        <dbReference type="Proteomes" id="UP000694853"/>
    </source>
</evidence>